<comment type="caution">
    <text evidence="3">The sequence shown here is derived from an EMBL/GenBank/DDBJ whole genome shotgun (WGS) entry which is preliminary data.</text>
</comment>
<dbReference type="OrthoDB" id="7061558at2"/>
<name>A0A2N5X4K6_9GAMM</name>
<dbReference type="RefSeq" id="WP_076000974.1">
    <property type="nucleotide sequence ID" value="NZ_PKUS01000007.1"/>
</dbReference>
<dbReference type="EMBL" id="PKUS01000007">
    <property type="protein sequence ID" value="PLW69416.1"/>
    <property type="molecule type" value="Genomic_DNA"/>
</dbReference>
<proteinExistence type="predicted"/>
<dbReference type="InterPro" id="IPR029069">
    <property type="entry name" value="HotDog_dom_sf"/>
</dbReference>
<keyword evidence="1" id="KW-0378">Hydrolase</keyword>
<evidence type="ECO:0000256" key="1">
    <source>
        <dbReference type="ARBA" id="ARBA00022801"/>
    </source>
</evidence>
<feature type="domain" description="Thioesterase" evidence="2">
    <location>
        <begin position="52"/>
        <end position="128"/>
    </location>
</feature>
<evidence type="ECO:0000313" key="4">
    <source>
        <dbReference type="Proteomes" id="UP000235005"/>
    </source>
</evidence>
<dbReference type="GO" id="GO:0016289">
    <property type="term" value="F:acyl-CoA hydrolase activity"/>
    <property type="evidence" value="ECO:0007669"/>
    <property type="project" value="UniProtKB-ARBA"/>
</dbReference>
<dbReference type="NCBIfam" id="TIGR00369">
    <property type="entry name" value="unchar_dom_1"/>
    <property type="match status" value="1"/>
</dbReference>
<dbReference type="Proteomes" id="UP000235005">
    <property type="component" value="Unassembled WGS sequence"/>
</dbReference>
<organism evidence="3 4">
    <name type="scientific">Pseudohalioglobus lutimaris</name>
    <dbReference type="NCBI Taxonomy" id="1737061"/>
    <lineage>
        <taxon>Bacteria</taxon>
        <taxon>Pseudomonadati</taxon>
        <taxon>Pseudomonadota</taxon>
        <taxon>Gammaproteobacteria</taxon>
        <taxon>Cellvibrionales</taxon>
        <taxon>Halieaceae</taxon>
        <taxon>Pseudohalioglobus</taxon>
    </lineage>
</organism>
<sequence length="163" mass="17355">MSDSTVAAVPDGFEQLPMGYGFTDTLSPLYRKVADKDLRLGMIVGPQHSNTMGICHGGALMTLADIAGASWGNMARGKVAGAPTINLSIDFISSAKRGEWVEARQEGVELKRLFGFVRGVICNQKGVVARFNASFYFPDHPGLSQDGLVKPVTTHGLINDDGG</sequence>
<dbReference type="CDD" id="cd03443">
    <property type="entry name" value="PaaI_thioesterase"/>
    <property type="match status" value="1"/>
</dbReference>
<dbReference type="Gene3D" id="3.10.129.10">
    <property type="entry name" value="Hotdog Thioesterase"/>
    <property type="match status" value="1"/>
</dbReference>
<evidence type="ECO:0000259" key="2">
    <source>
        <dbReference type="Pfam" id="PF03061"/>
    </source>
</evidence>
<evidence type="ECO:0000313" key="3">
    <source>
        <dbReference type="EMBL" id="PLW69416.1"/>
    </source>
</evidence>
<accession>A0A2N5X4K6</accession>
<dbReference type="SUPFAM" id="SSF54637">
    <property type="entry name" value="Thioesterase/thiol ester dehydrase-isomerase"/>
    <property type="match status" value="1"/>
</dbReference>
<dbReference type="Pfam" id="PF03061">
    <property type="entry name" value="4HBT"/>
    <property type="match status" value="1"/>
</dbReference>
<dbReference type="AlphaFoldDB" id="A0A2N5X4K6"/>
<gene>
    <name evidence="3" type="ORF">C0039_07755</name>
</gene>
<dbReference type="InterPro" id="IPR006683">
    <property type="entry name" value="Thioestr_dom"/>
</dbReference>
<dbReference type="InterPro" id="IPR003736">
    <property type="entry name" value="PAAI_dom"/>
</dbReference>
<reference evidence="3 4" key="1">
    <citation type="submission" date="2018-01" db="EMBL/GenBank/DDBJ databases">
        <title>The draft genome sequence of Halioglobus lutimaris HF004.</title>
        <authorList>
            <person name="Du Z.-J."/>
            <person name="Shi M.-J."/>
        </authorList>
    </citation>
    <scope>NUCLEOTIDE SEQUENCE [LARGE SCALE GENOMIC DNA]</scope>
    <source>
        <strain evidence="3 4">HF004</strain>
    </source>
</reference>
<protein>
    <submittedName>
        <fullName evidence="3">PaaI family thioesterase</fullName>
    </submittedName>
</protein>
<keyword evidence="4" id="KW-1185">Reference proteome</keyword>